<dbReference type="EMBL" id="PGGD01000002">
    <property type="protein sequence ID" value="PJE98825.1"/>
    <property type="molecule type" value="Genomic_DNA"/>
</dbReference>
<dbReference type="AlphaFoldDB" id="A0A2M8M3Q0"/>
<comment type="caution">
    <text evidence="1">The sequence shown here is derived from an EMBL/GenBank/DDBJ whole genome shotgun (WGS) entry which is preliminary data.</text>
</comment>
<accession>A0A2M8M3Q0</accession>
<name>A0A2M8M3Q0_PREIN</name>
<dbReference type="Proteomes" id="UP000228641">
    <property type="component" value="Unassembled WGS sequence"/>
</dbReference>
<protein>
    <submittedName>
        <fullName evidence="1">Uncharacterized protein</fullName>
    </submittedName>
</protein>
<sequence length="70" mass="8239">MHGKSGSFASQNLRFWKAKEKLSIFCKDISATIMYNCRQEISLFTDKITSICYIFMYELSHIINTFMNEL</sequence>
<gene>
    <name evidence="1" type="ORF">CUB97_10645</name>
</gene>
<proteinExistence type="predicted"/>
<organism evidence="1 2">
    <name type="scientific">Prevotella intermedia</name>
    <dbReference type="NCBI Taxonomy" id="28131"/>
    <lineage>
        <taxon>Bacteria</taxon>
        <taxon>Pseudomonadati</taxon>
        <taxon>Bacteroidota</taxon>
        <taxon>Bacteroidia</taxon>
        <taxon>Bacteroidales</taxon>
        <taxon>Prevotellaceae</taxon>
        <taxon>Prevotella</taxon>
    </lineage>
</organism>
<evidence type="ECO:0000313" key="1">
    <source>
        <dbReference type="EMBL" id="PJE98825.1"/>
    </source>
</evidence>
<evidence type="ECO:0000313" key="2">
    <source>
        <dbReference type="Proteomes" id="UP000228641"/>
    </source>
</evidence>
<reference evidence="1 2" key="1">
    <citation type="submission" date="2017-11" db="EMBL/GenBank/DDBJ databases">
        <title>Genome sequencing of Prevotella intermedia KCOM 1779.</title>
        <authorList>
            <person name="Kook J.-K."/>
            <person name="Park S.-N."/>
            <person name="Lim Y.K."/>
        </authorList>
    </citation>
    <scope>NUCLEOTIDE SEQUENCE [LARGE SCALE GENOMIC DNA]</scope>
    <source>
        <strain evidence="1 2">KCOM 1779</strain>
    </source>
</reference>